<proteinExistence type="predicted"/>
<dbReference type="AlphaFoldDB" id="A0A7W9GTH9"/>
<accession>A0A7W9GTH9</accession>
<evidence type="ECO:0000313" key="2">
    <source>
        <dbReference type="Proteomes" id="UP000542813"/>
    </source>
</evidence>
<name>A0A7W9GTH9_9ACTN</name>
<gene>
    <name evidence="1" type="ORF">HD601_004242</name>
</gene>
<keyword evidence="2" id="KW-1185">Reference proteome</keyword>
<organism evidence="1 2">
    <name type="scientific">Jiangella mangrovi</name>
    <dbReference type="NCBI Taxonomy" id="1524084"/>
    <lineage>
        <taxon>Bacteria</taxon>
        <taxon>Bacillati</taxon>
        <taxon>Actinomycetota</taxon>
        <taxon>Actinomycetes</taxon>
        <taxon>Jiangellales</taxon>
        <taxon>Jiangellaceae</taxon>
        <taxon>Jiangella</taxon>
    </lineage>
</organism>
<dbReference type="RefSeq" id="WP_184825187.1">
    <property type="nucleotide sequence ID" value="NZ_JACHMM010000001.1"/>
</dbReference>
<sequence>MPYPLTLHPDRESAAVSSPAAQWALSVLGDWATTASAAGPARLTVRVLGTDSAGAAGLWAAATGTPPDAPESFVVGTSPSGLIVIGSDGAGVAYALLELLDQLNLTGEVTGLPLSGTPSNRVRGVFRSYVSKVEDESWYLDRAFWDDYLTELATHRINRLQLAFGIGVEYGHDPGVTENYLLFSYPFLVELPDFGVRVAGLPDEERRANLDALRYASDEAARRGIEFFVGFWTQGIELDDAIVGEWTVEGVTPENHAAYAAAAIREILLECPGIAGVTLRVHYESGIPEPAEKYWTTVFDGISAAGRPVAVDLHSKGLSAETLAAARESGLDVLVTAKFLAEHLSLPYHQAAIRESELPVETVDAAFATVTRGARRFTRYGYADYLRHDRDYRVVYRHWPGTQRLLLWGDPAFAAGYSRIASFGGADGAEFFEPLAYKGRKGSGSPGGRQVYADPALAEGAAEWRKYAYFYRLIGRLLYDPDASPEQWRRWLTATFGAAGAVEAERALAVASRILPLVSVAHGVSAANSVYWPEMYENLGIANGGSPNEYYVSDSRPPHTFGTASSLDPEVFATIAETVSVLLGQAAPDGRETTLDVARRLDGLATLASVSIGAFESATRSQAGASSPDVRRWIVDVRALAGLGRFFAAKLRAGLGYELFTSTGSAAYLQYAVSRYAVAAEAWREVAVVTAGYKTDLAFGKAAHLRGHWADRQASIDRDVADLRAELAAAPAGPEPAIDLAALEAAGATAGTATGAAAGAAGPELAHVPPGSFRPGADLVLRLTGPGPDGAGVALRYRHANQAEQYVETPAVRTGDGWAATVPGAYTDSPFDLIYAFVVHGPAGEAHRIPGLPESLDTPPYFVAVRF</sequence>
<reference evidence="1 2" key="1">
    <citation type="submission" date="2020-08" db="EMBL/GenBank/DDBJ databases">
        <title>Sequencing the genomes of 1000 actinobacteria strains.</title>
        <authorList>
            <person name="Klenk H.-P."/>
        </authorList>
    </citation>
    <scope>NUCLEOTIDE SEQUENCE [LARGE SCALE GENOMIC DNA]</scope>
    <source>
        <strain evidence="1 2">DSM 102122</strain>
    </source>
</reference>
<dbReference type="EMBL" id="JACHMM010000001">
    <property type="protein sequence ID" value="MBB5789667.1"/>
    <property type="molecule type" value="Genomic_DNA"/>
</dbReference>
<protein>
    <submittedName>
        <fullName evidence="1">Uncharacterized protein</fullName>
    </submittedName>
</protein>
<comment type="caution">
    <text evidence="1">The sequence shown here is derived from an EMBL/GenBank/DDBJ whole genome shotgun (WGS) entry which is preliminary data.</text>
</comment>
<dbReference type="Proteomes" id="UP000542813">
    <property type="component" value="Unassembled WGS sequence"/>
</dbReference>
<evidence type="ECO:0000313" key="1">
    <source>
        <dbReference type="EMBL" id="MBB5789667.1"/>
    </source>
</evidence>